<accession>A0ABQ9HF49</accession>
<evidence type="ECO:0000256" key="1">
    <source>
        <dbReference type="SAM" id="MobiDB-lite"/>
    </source>
</evidence>
<dbReference type="EMBL" id="JARBHB010000005">
    <property type="protein sequence ID" value="KAJ8882943.1"/>
    <property type="molecule type" value="Genomic_DNA"/>
</dbReference>
<gene>
    <name evidence="2" type="ORF">PR048_014782</name>
</gene>
<organism evidence="2 3">
    <name type="scientific">Dryococelus australis</name>
    <dbReference type="NCBI Taxonomy" id="614101"/>
    <lineage>
        <taxon>Eukaryota</taxon>
        <taxon>Metazoa</taxon>
        <taxon>Ecdysozoa</taxon>
        <taxon>Arthropoda</taxon>
        <taxon>Hexapoda</taxon>
        <taxon>Insecta</taxon>
        <taxon>Pterygota</taxon>
        <taxon>Neoptera</taxon>
        <taxon>Polyneoptera</taxon>
        <taxon>Phasmatodea</taxon>
        <taxon>Verophasmatodea</taxon>
        <taxon>Anareolatae</taxon>
        <taxon>Phasmatidae</taxon>
        <taxon>Eurycanthinae</taxon>
        <taxon>Dryococelus</taxon>
    </lineage>
</organism>
<dbReference type="Proteomes" id="UP001159363">
    <property type="component" value="Chromosome 4"/>
</dbReference>
<comment type="caution">
    <text evidence="2">The sequence shown here is derived from an EMBL/GenBank/DDBJ whole genome shotgun (WGS) entry which is preliminary data.</text>
</comment>
<protein>
    <submittedName>
        <fullName evidence="2">Uncharacterized protein</fullName>
    </submittedName>
</protein>
<feature type="compositionally biased region" description="Basic and acidic residues" evidence="1">
    <location>
        <begin position="120"/>
        <end position="135"/>
    </location>
</feature>
<keyword evidence="3" id="KW-1185">Reference proteome</keyword>
<reference evidence="2 3" key="1">
    <citation type="submission" date="2023-02" db="EMBL/GenBank/DDBJ databases">
        <title>LHISI_Scaffold_Assembly.</title>
        <authorList>
            <person name="Stuart O.P."/>
            <person name="Cleave R."/>
            <person name="Magrath M.J.L."/>
            <person name="Mikheyev A.S."/>
        </authorList>
    </citation>
    <scope>NUCLEOTIDE SEQUENCE [LARGE SCALE GENOMIC DNA]</scope>
    <source>
        <strain evidence="2">Daus_M_001</strain>
        <tissue evidence="2">Leg muscle</tissue>
    </source>
</reference>
<evidence type="ECO:0000313" key="2">
    <source>
        <dbReference type="EMBL" id="KAJ8882943.1"/>
    </source>
</evidence>
<feature type="region of interest" description="Disordered" evidence="1">
    <location>
        <begin position="119"/>
        <end position="148"/>
    </location>
</feature>
<sequence>MRVKYVFIFVLGEGREIWSNGELVAAVEATPPRLFWEDAEVVRFVVVVVSAKALRRCRCAGIYMLRRPVPGSARENCNTVRILKWVYSPLFYLAREGGNPRSQSGVAVQFASANCVLGTGRERKGNRGERRREIRPPASSKPSPRFGRKTRMTLRSGLAGTILLASHLCEPGSISCGIAPGFSHIRIVPDDAASRRVISGISGFPRHFIPVLLHTHFSSPSSALNTSMLITAHISSRPQSRDNYGLQRANY</sequence>
<evidence type="ECO:0000313" key="3">
    <source>
        <dbReference type="Proteomes" id="UP001159363"/>
    </source>
</evidence>
<name>A0ABQ9HF49_9NEOP</name>
<proteinExistence type="predicted"/>